<organism evidence="1 2">
    <name type="scientific">Amycolatopsis tucumanensis</name>
    <dbReference type="NCBI Taxonomy" id="401106"/>
    <lineage>
        <taxon>Bacteria</taxon>
        <taxon>Bacillati</taxon>
        <taxon>Actinomycetota</taxon>
        <taxon>Actinomycetes</taxon>
        <taxon>Pseudonocardiales</taxon>
        <taxon>Pseudonocardiaceae</taxon>
        <taxon>Amycolatopsis</taxon>
    </lineage>
</organism>
<proteinExistence type="predicted"/>
<dbReference type="EMBL" id="BAABCM010000018">
    <property type="protein sequence ID" value="GAA3850011.1"/>
    <property type="molecule type" value="Genomic_DNA"/>
</dbReference>
<sequence length="91" mass="9399">MVTWMVTVRPAATSTRSGPAVRLPPVTVNTATSGAAPGCCCGAVLPHPVVTSNAASTATTNLRIPRPSSARLARCVREPVKYVTNGNSYFG</sequence>
<keyword evidence="2" id="KW-1185">Reference proteome</keyword>
<name>A0ABP7JP21_9PSEU</name>
<evidence type="ECO:0000313" key="1">
    <source>
        <dbReference type="EMBL" id="GAA3850011.1"/>
    </source>
</evidence>
<comment type="caution">
    <text evidence="1">The sequence shown here is derived from an EMBL/GenBank/DDBJ whole genome shotgun (WGS) entry which is preliminary data.</text>
</comment>
<reference evidence="2" key="1">
    <citation type="journal article" date="2019" name="Int. J. Syst. Evol. Microbiol.">
        <title>The Global Catalogue of Microorganisms (GCM) 10K type strain sequencing project: providing services to taxonomists for standard genome sequencing and annotation.</title>
        <authorList>
            <consortium name="The Broad Institute Genomics Platform"/>
            <consortium name="The Broad Institute Genome Sequencing Center for Infectious Disease"/>
            <person name="Wu L."/>
            <person name="Ma J."/>
        </authorList>
    </citation>
    <scope>NUCLEOTIDE SEQUENCE [LARGE SCALE GENOMIC DNA]</scope>
    <source>
        <strain evidence="2">JCM 17017</strain>
    </source>
</reference>
<protein>
    <recommendedName>
        <fullName evidence="3">Secreted protein</fullName>
    </recommendedName>
</protein>
<evidence type="ECO:0008006" key="3">
    <source>
        <dbReference type="Google" id="ProtNLM"/>
    </source>
</evidence>
<evidence type="ECO:0000313" key="2">
    <source>
        <dbReference type="Proteomes" id="UP001501624"/>
    </source>
</evidence>
<gene>
    <name evidence="1" type="ORF">GCM10022380_80280</name>
</gene>
<accession>A0ABP7JP21</accession>
<dbReference type="Proteomes" id="UP001501624">
    <property type="component" value="Unassembled WGS sequence"/>
</dbReference>